<protein>
    <submittedName>
        <fullName evidence="1">Uncharacterized protein</fullName>
    </submittedName>
</protein>
<comment type="caution">
    <text evidence="1">The sequence shown here is derived from an EMBL/GenBank/DDBJ whole genome shotgun (WGS) entry which is preliminary data.</text>
</comment>
<dbReference type="EMBL" id="SMOL01000402">
    <property type="protein sequence ID" value="KAB2615442.1"/>
    <property type="molecule type" value="Genomic_DNA"/>
</dbReference>
<evidence type="ECO:0000313" key="1">
    <source>
        <dbReference type="EMBL" id="KAB2615442.1"/>
    </source>
</evidence>
<name>A0A5N5GP88_9ROSA</name>
<sequence length="51" mass="5477">MPRRIELGEVGCRDGGRKLTGVAARRARSTSRSDDVAVSWVTSMSRGSLQG</sequence>
<gene>
    <name evidence="1" type="ORF">D8674_022030</name>
</gene>
<reference evidence="2" key="2">
    <citation type="submission" date="2019-10" db="EMBL/GenBank/DDBJ databases">
        <title>A de novo genome assembly of a pear dwarfing rootstock.</title>
        <authorList>
            <person name="Wang F."/>
            <person name="Wang J."/>
            <person name="Li S."/>
            <person name="Zhang Y."/>
            <person name="Fang M."/>
            <person name="Ma L."/>
            <person name="Zhao Y."/>
            <person name="Jiang S."/>
        </authorList>
    </citation>
    <scope>NUCLEOTIDE SEQUENCE [LARGE SCALE GENOMIC DNA]</scope>
</reference>
<keyword evidence="2" id="KW-1185">Reference proteome</keyword>
<reference evidence="1 2" key="3">
    <citation type="submission" date="2019-11" db="EMBL/GenBank/DDBJ databases">
        <title>A de novo genome assembly of a pear dwarfing rootstock.</title>
        <authorList>
            <person name="Wang F."/>
            <person name="Wang J."/>
            <person name="Li S."/>
            <person name="Zhang Y."/>
            <person name="Fang M."/>
            <person name="Ma L."/>
            <person name="Zhao Y."/>
            <person name="Jiang S."/>
        </authorList>
    </citation>
    <scope>NUCLEOTIDE SEQUENCE [LARGE SCALE GENOMIC DNA]</scope>
    <source>
        <strain evidence="1">S2</strain>
        <tissue evidence="1">Leaf</tissue>
    </source>
</reference>
<reference evidence="1 2" key="1">
    <citation type="submission" date="2019-09" db="EMBL/GenBank/DDBJ databases">
        <authorList>
            <person name="Ou C."/>
        </authorList>
    </citation>
    <scope>NUCLEOTIDE SEQUENCE [LARGE SCALE GENOMIC DNA]</scope>
    <source>
        <strain evidence="1">S2</strain>
        <tissue evidence="1">Leaf</tissue>
    </source>
</reference>
<proteinExistence type="predicted"/>
<dbReference type="AlphaFoldDB" id="A0A5N5GP88"/>
<organism evidence="1 2">
    <name type="scientific">Pyrus ussuriensis x Pyrus communis</name>
    <dbReference type="NCBI Taxonomy" id="2448454"/>
    <lineage>
        <taxon>Eukaryota</taxon>
        <taxon>Viridiplantae</taxon>
        <taxon>Streptophyta</taxon>
        <taxon>Embryophyta</taxon>
        <taxon>Tracheophyta</taxon>
        <taxon>Spermatophyta</taxon>
        <taxon>Magnoliopsida</taxon>
        <taxon>eudicotyledons</taxon>
        <taxon>Gunneridae</taxon>
        <taxon>Pentapetalae</taxon>
        <taxon>rosids</taxon>
        <taxon>fabids</taxon>
        <taxon>Rosales</taxon>
        <taxon>Rosaceae</taxon>
        <taxon>Amygdaloideae</taxon>
        <taxon>Maleae</taxon>
        <taxon>Pyrus</taxon>
    </lineage>
</organism>
<evidence type="ECO:0000313" key="2">
    <source>
        <dbReference type="Proteomes" id="UP000327157"/>
    </source>
</evidence>
<dbReference type="Proteomes" id="UP000327157">
    <property type="component" value="Chromosome 3"/>
</dbReference>
<accession>A0A5N5GP88</accession>